<keyword evidence="3" id="KW-1185">Reference proteome</keyword>
<name>A0ABT0KJ97_9GAMM</name>
<dbReference type="Proteomes" id="UP001202134">
    <property type="component" value="Unassembled WGS sequence"/>
</dbReference>
<evidence type="ECO:0000313" key="2">
    <source>
        <dbReference type="EMBL" id="MCL1043849.1"/>
    </source>
</evidence>
<dbReference type="RefSeq" id="WP_248954434.1">
    <property type="nucleotide sequence ID" value="NZ_JAKIKU010000001.1"/>
</dbReference>
<sequence length="67" mass="7427">MKLNKISRALNTIRIQPKSAIYSSALLSLLASPVFAQDENQAIEVTAPTAQVAEQTVDVKKMIQKWK</sequence>
<gene>
    <name evidence="2" type="ORF">L2737_00690</name>
</gene>
<proteinExistence type="predicted"/>
<feature type="signal peptide" evidence="1">
    <location>
        <begin position="1"/>
        <end position="36"/>
    </location>
</feature>
<evidence type="ECO:0000256" key="1">
    <source>
        <dbReference type="SAM" id="SignalP"/>
    </source>
</evidence>
<keyword evidence="1" id="KW-0732">Signal</keyword>
<feature type="chain" id="PRO_5045759153" evidence="1">
    <location>
        <begin position="37"/>
        <end position="67"/>
    </location>
</feature>
<accession>A0ABT0KJ97</accession>
<evidence type="ECO:0000313" key="3">
    <source>
        <dbReference type="Proteomes" id="UP001202134"/>
    </source>
</evidence>
<dbReference type="EMBL" id="JAKIKU010000001">
    <property type="protein sequence ID" value="MCL1043849.1"/>
    <property type="molecule type" value="Genomic_DNA"/>
</dbReference>
<reference evidence="2 3" key="1">
    <citation type="submission" date="2022-01" db="EMBL/GenBank/DDBJ databases">
        <title>Whole genome-based taxonomy of the Shewanellaceae.</title>
        <authorList>
            <person name="Martin-Rodriguez A.J."/>
        </authorList>
    </citation>
    <scope>NUCLEOTIDE SEQUENCE [LARGE SCALE GENOMIC DNA]</scope>
    <source>
        <strain evidence="2 3">DSM 24955</strain>
    </source>
</reference>
<protein>
    <submittedName>
        <fullName evidence="2">Uncharacterized protein</fullName>
    </submittedName>
</protein>
<comment type="caution">
    <text evidence="2">The sequence shown here is derived from an EMBL/GenBank/DDBJ whole genome shotgun (WGS) entry which is preliminary data.</text>
</comment>
<organism evidence="2 3">
    <name type="scientific">Shewanella electrodiphila</name>
    <dbReference type="NCBI Taxonomy" id="934143"/>
    <lineage>
        <taxon>Bacteria</taxon>
        <taxon>Pseudomonadati</taxon>
        <taxon>Pseudomonadota</taxon>
        <taxon>Gammaproteobacteria</taxon>
        <taxon>Alteromonadales</taxon>
        <taxon>Shewanellaceae</taxon>
        <taxon>Shewanella</taxon>
    </lineage>
</organism>